<dbReference type="Proteomes" id="UP000188532">
    <property type="component" value="Unassembled WGS sequence"/>
</dbReference>
<accession>A0A1V3WHN0</accession>
<protein>
    <submittedName>
        <fullName evidence="1">Uncharacterized protein</fullName>
    </submittedName>
</protein>
<sequence length="62" mass="6705">MLFAIAQLASVTAVRLHLSSQGYINAVMENVAGVEHPGFGSLGRPPRMWMPTATAVPSVRRR</sequence>
<comment type="caution">
    <text evidence="1">The sequence shown here is derived from an EMBL/GenBank/DDBJ whole genome shotgun (WGS) entry which is preliminary data.</text>
</comment>
<gene>
    <name evidence="2" type="ORF">BZL29_3143</name>
    <name evidence="1" type="ORF">BZL30_8348</name>
</gene>
<reference evidence="3 4" key="1">
    <citation type="submission" date="2017-02" db="EMBL/GenBank/DDBJ databases">
        <title>Complete genome sequences of Mycobacterium kansasii strains isolated from rhesus macaques.</title>
        <authorList>
            <person name="Panda A."/>
            <person name="Nagaraj S."/>
            <person name="Zhao X."/>
            <person name="Tettelin H."/>
            <person name="Detolla L.J."/>
        </authorList>
    </citation>
    <scope>NUCLEOTIDE SEQUENCE [LARGE SCALE GENOMIC DNA]</scope>
    <source>
        <strain evidence="2 3">11-3469</strain>
        <strain evidence="1 4">11-3813</strain>
    </source>
</reference>
<dbReference type="AlphaFoldDB" id="A0A1V3WHN0"/>
<dbReference type="EMBL" id="MVBN01000003">
    <property type="protein sequence ID" value="OOK77334.1"/>
    <property type="molecule type" value="Genomic_DNA"/>
</dbReference>
<evidence type="ECO:0000313" key="1">
    <source>
        <dbReference type="EMBL" id="OOK66494.1"/>
    </source>
</evidence>
<name>A0A1V3WHN0_MYCKA</name>
<dbReference type="EMBL" id="MVBM01000009">
    <property type="protein sequence ID" value="OOK66494.1"/>
    <property type="molecule type" value="Genomic_DNA"/>
</dbReference>
<dbReference type="Proteomes" id="UP000189229">
    <property type="component" value="Unassembled WGS sequence"/>
</dbReference>
<evidence type="ECO:0000313" key="4">
    <source>
        <dbReference type="Proteomes" id="UP000189229"/>
    </source>
</evidence>
<proteinExistence type="predicted"/>
<organism evidence="1 4">
    <name type="scientific">Mycobacterium kansasii</name>
    <dbReference type="NCBI Taxonomy" id="1768"/>
    <lineage>
        <taxon>Bacteria</taxon>
        <taxon>Bacillati</taxon>
        <taxon>Actinomycetota</taxon>
        <taxon>Actinomycetes</taxon>
        <taxon>Mycobacteriales</taxon>
        <taxon>Mycobacteriaceae</taxon>
        <taxon>Mycobacterium</taxon>
    </lineage>
</organism>
<evidence type="ECO:0000313" key="3">
    <source>
        <dbReference type="Proteomes" id="UP000188532"/>
    </source>
</evidence>
<evidence type="ECO:0000313" key="2">
    <source>
        <dbReference type="EMBL" id="OOK77334.1"/>
    </source>
</evidence>